<protein>
    <submittedName>
        <fullName evidence="2">Rab-GTPase-TBC domain</fullName>
    </submittedName>
</protein>
<dbReference type="AlphaFoldDB" id="A0A0V0QAI2"/>
<proteinExistence type="predicted"/>
<dbReference type="InterPro" id="IPR000195">
    <property type="entry name" value="Rab-GAP-TBC_dom"/>
</dbReference>
<dbReference type="InterPro" id="IPR042507">
    <property type="entry name" value="TBC1D19"/>
</dbReference>
<comment type="caution">
    <text evidence="2">The sequence shown here is derived from an EMBL/GenBank/DDBJ whole genome shotgun (WGS) entry which is preliminary data.</text>
</comment>
<keyword evidence="3" id="KW-1185">Reference proteome</keyword>
<accession>A0A0V0QAI2</accession>
<dbReference type="EMBL" id="LDAU01000220">
    <property type="protein sequence ID" value="KRW99221.1"/>
    <property type="molecule type" value="Genomic_DNA"/>
</dbReference>
<sequence>MLPSYSQLKEKFKTLLQQDNIDNETDDLYIQKDRNKRAKFLVENESLEQEMEQFCQGGIPTSYRVDIYMKYFGVEGNQGNNKFQQLLDEYDKNNSIFDIILISDGHEASFDDKYFVFQNNFEKILKVFIRDKEVYKNARIHPQNFDKLSNADQSKVPQCGFFFPKLFTKYIQPFGYTSMKLDVIYTLFKQFYCRYFCYLLSLSSIKDSLLYLVMLFEDLFQSTDQRLLNHLSQIENFDVIQVGINWIQYCFIGYMAVEEIFLIFDRIIGYKGLDILAVLAVAIFRHKSDSLFKCTSMKEVDEVLNRPVEDSFLNLIQNYFVY</sequence>
<feature type="domain" description="Rab-GAP TBC" evidence="1">
    <location>
        <begin position="178"/>
        <end position="291"/>
    </location>
</feature>
<gene>
    <name evidence="2" type="ORF">PPERSA_07464</name>
</gene>
<evidence type="ECO:0000313" key="3">
    <source>
        <dbReference type="Proteomes" id="UP000054937"/>
    </source>
</evidence>
<dbReference type="PANTHER" id="PTHR16110:SF1">
    <property type="entry name" value="TBC1 DOMAIN FAMILY MEMBER 19"/>
    <property type="match status" value="1"/>
</dbReference>
<dbReference type="InParanoid" id="A0A0V0QAI2"/>
<reference evidence="2 3" key="1">
    <citation type="journal article" date="2015" name="Sci. Rep.">
        <title>Genome of the facultative scuticociliatosis pathogen Pseudocohnilembus persalinus provides insight into its virulence through horizontal gene transfer.</title>
        <authorList>
            <person name="Xiong J."/>
            <person name="Wang G."/>
            <person name="Cheng J."/>
            <person name="Tian M."/>
            <person name="Pan X."/>
            <person name="Warren A."/>
            <person name="Jiang C."/>
            <person name="Yuan D."/>
            <person name="Miao W."/>
        </authorList>
    </citation>
    <scope>NUCLEOTIDE SEQUENCE [LARGE SCALE GENOMIC DNA]</scope>
    <source>
        <strain evidence="2">36N120E</strain>
    </source>
</reference>
<dbReference type="Proteomes" id="UP000054937">
    <property type="component" value="Unassembled WGS sequence"/>
</dbReference>
<dbReference type="Pfam" id="PF00566">
    <property type="entry name" value="RabGAP-TBC"/>
    <property type="match status" value="1"/>
</dbReference>
<dbReference type="InterPro" id="IPR035969">
    <property type="entry name" value="Rab-GAP_TBC_sf"/>
</dbReference>
<evidence type="ECO:0000313" key="2">
    <source>
        <dbReference type="EMBL" id="KRW99221.1"/>
    </source>
</evidence>
<evidence type="ECO:0000259" key="1">
    <source>
        <dbReference type="Pfam" id="PF00566"/>
    </source>
</evidence>
<name>A0A0V0QAI2_PSEPJ</name>
<dbReference type="PANTHER" id="PTHR16110">
    <property type="entry name" value="TBC1 DOMAIN FAMILY MEMBER 19"/>
    <property type="match status" value="1"/>
</dbReference>
<dbReference type="OMA" id="CFIGDMD"/>
<dbReference type="SUPFAM" id="SSF47923">
    <property type="entry name" value="Ypt/Rab-GAP domain of gyp1p"/>
    <property type="match status" value="1"/>
</dbReference>
<organism evidence="2 3">
    <name type="scientific">Pseudocohnilembus persalinus</name>
    <name type="common">Ciliate</name>
    <dbReference type="NCBI Taxonomy" id="266149"/>
    <lineage>
        <taxon>Eukaryota</taxon>
        <taxon>Sar</taxon>
        <taxon>Alveolata</taxon>
        <taxon>Ciliophora</taxon>
        <taxon>Intramacronucleata</taxon>
        <taxon>Oligohymenophorea</taxon>
        <taxon>Scuticociliatia</taxon>
        <taxon>Philasterida</taxon>
        <taxon>Pseudocohnilembidae</taxon>
        <taxon>Pseudocohnilembus</taxon>
    </lineage>
</organism>
<dbReference type="Gene3D" id="1.10.472.80">
    <property type="entry name" value="Ypt/Rab-GAP domain of gyp1p, domain 3"/>
    <property type="match status" value="1"/>
</dbReference>
<dbReference type="OrthoDB" id="10249775at2759"/>